<accession>B8C3B1</accession>
<protein>
    <recommendedName>
        <fullName evidence="11">Adenosylmethionine decarboxylase</fullName>
    </recommendedName>
</protein>
<dbReference type="SUPFAM" id="SSF56276">
    <property type="entry name" value="S-adenosylmethionine decarboxylase"/>
    <property type="match status" value="1"/>
</dbReference>
<evidence type="ECO:0000256" key="4">
    <source>
        <dbReference type="ARBA" id="ARBA00023115"/>
    </source>
</evidence>
<evidence type="ECO:0000313" key="10">
    <source>
        <dbReference type="Proteomes" id="UP000001449"/>
    </source>
</evidence>
<proteinExistence type="predicted"/>
<keyword evidence="5" id="KW-0865">Zymogen</keyword>
<dbReference type="InterPro" id="IPR016067">
    <property type="entry name" value="S-AdoMet_deCO2ase_core"/>
</dbReference>
<evidence type="ECO:0000256" key="8">
    <source>
        <dbReference type="ARBA" id="ARBA00023317"/>
    </source>
</evidence>
<keyword evidence="2" id="KW-0210">Decarboxylase</keyword>
<dbReference type="RefSeq" id="XP_002290779.1">
    <property type="nucleotide sequence ID" value="XM_002290743.1"/>
</dbReference>
<keyword evidence="8" id="KW-0670">Pyruvate</keyword>
<evidence type="ECO:0000256" key="5">
    <source>
        <dbReference type="ARBA" id="ARBA00023145"/>
    </source>
</evidence>
<dbReference type="GO" id="GO:0008295">
    <property type="term" value="P:spermidine biosynthetic process"/>
    <property type="evidence" value="ECO:0000318"/>
    <property type="project" value="GO_Central"/>
</dbReference>
<dbReference type="Gene3D" id="3.60.90.10">
    <property type="entry name" value="S-adenosylmethionine decarboxylase"/>
    <property type="match status" value="1"/>
</dbReference>
<sequence length="80" mass="8746">GQHLLVDIKDVDAQFLNSEERLATAMISLINESKLTLLSYHCHSLVPIGVSCAGVLLESHIAFHTWPLEGVITLDLFTCG</sequence>
<dbReference type="eggNOG" id="ENOG502T9JH">
    <property type="taxonomic scope" value="Eukaryota"/>
</dbReference>
<keyword evidence="3" id="KW-0068">Autocatalytic cleavage</keyword>
<reference evidence="9 10" key="2">
    <citation type="journal article" date="2008" name="Nature">
        <title>The Phaeodactylum genome reveals the evolutionary history of diatom genomes.</title>
        <authorList>
            <person name="Bowler C."/>
            <person name="Allen A.E."/>
            <person name="Badger J.H."/>
            <person name="Grimwood J."/>
            <person name="Jabbari K."/>
            <person name="Kuo A."/>
            <person name="Maheswari U."/>
            <person name="Martens C."/>
            <person name="Maumus F."/>
            <person name="Otillar R.P."/>
            <person name="Rayko E."/>
            <person name="Salamov A."/>
            <person name="Vandepoele K."/>
            <person name="Beszteri B."/>
            <person name="Gruber A."/>
            <person name="Heijde M."/>
            <person name="Katinka M."/>
            <person name="Mock T."/>
            <person name="Valentin K."/>
            <person name="Verret F."/>
            <person name="Berges J.A."/>
            <person name="Brownlee C."/>
            <person name="Cadoret J.P."/>
            <person name="Chiovitti A."/>
            <person name="Choi C.J."/>
            <person name="Coesel S."/>
            <person name="De Martino A."/>
            <person name="Detter J.C."/>
            <person name="Durkin C."/>
            <person name="Falciatore A."/>
            <person name="Fournet J."/>
            <person name="Haruta M."/>
            <person name="Huysman M.J."/>
            <person name="Jenkins B.D."/>
            <person name="Jiroutova K."/>
            <person name="Jorgensen R.E."/>
            <person name="Joubert Y."/>
            <person name="Kaplan A."/>
            <person name="Kroger N."/>
            <person name="Kroth P.G."/>
            <person name="La Roche J."/>
            <person name="Lindquist E."/>
            <person name="Lommer M."/>
            <person name="Martin-Jezequel V."/>
            <person name="Lopez P.J."/>
            <person name="Lucas S."/>
            <person name="Mangogna M."/>
            <person name="McGinnis K."/>
            <person name="Medlin L.K."/>
            <person name="Montsant A."/>
            <person name="Oudot-Le Secq M.P."/>
            <person name="Napoli C."/>
            <person name="Obornik M."/>
            <person name="Parker M.S."/>
            <person name="Petit J.L."/>
            <person name="Porcel B.M."/>
            <person name="Poulsen N."/>
            <person name="Robison M."/>
            <person name="Rychlewski L."/>
            <person name="Rynearson T.A."/>
            <person name="Schmutz J."/>
            <person name="Shapiro H."/>
            <person name="Siaut M."/>
            <person name="Stanley M."/>
            <person name="Sussman M.R."/>
            <person name="Taylor A.R."/>
            <person name="Vardi A."/>
            <person name="von Dassow P."/>
            <person name="Vyverman W."/>
            <person name="Willis A."/>
            <person name="Wyrwicz L.S."/>
            <person name="Rokhsar D.S."/>
            <person name="Weissenbach J."/>
            <person name="Armbrust E.V."/>
            <person name="Green B.R."/>
            <person name="Van de Peer Y."/>
            <person name="Grigoriev I.V."/>
        </authorList>
    </citation>
    <scope>NUCLEOTIDE SEQUENCE [LARGE SCALE GENOMIC DNA]</scope>
    <source>
        <strain evidence="9 10">CCMP1335</strain>
    </source>
</reference>
<dbReference type="FunFam" id="3.60.90.10:FF:000025">
    <property type="entry name" value="Uncharacterized protein"/>
    <property type="match status" value="1"/>
</dbReference>
<comment type="cofactor">
    <cofactor evidence="1">
        <name>pyruvate</name>
        <dbReference type="ChEBI" id="CHEBI:15361"/>
    </cofactor>
</comment>
<dbReference type="Pfam" id="PF02675">
    <property type="entry name" value="AdoMet_dc"/>
    <property type="match status" value="1"/>
</dbReference>
<feature type="non-terminal residue" evidence="9">
    <location>
        <position position="80"/>
    </location>
</feature>
<reference evidence="9 10" key="1">
    <citation type="journal article" date="2004" name="Science">
        <title>The genome of the diatom Thalassiosira pseudonana: ecology, evolution, and metabolism.</title>
        <authorList>
            <person name="Armbrust E.V."/>
            <person name="Berges J.A."/>
            <person name="Bowler C."/>
            <person name="Green B.R."/>
            <person name="Martinez D."/>
            <person name="Putnam N.H."/>
            <person name="Zhou S."/>
            <person name="Allen A.E."/>
            <person name="Apt K.E."/>
            <person name="Bechner M."/>
            <person name="Brzezinski M.A."/>
            <person name="Chaal B.K."/>
            <person name="Chiovitti A."/>
            <person name="Davis A.K."/>
            <person name="Demarest M.S."/>
            <person name="Detter J.C."/>
            <person name="Glavina T."/>
            <person name="Goodstein D."/>
            <person name="Hadi M.Z."/>
            <person name="Hellsten U."/>
            <person name="Hildebrand M."/>
            <person name="Jenkins B.D."/>
            <person name="Jurka J."/>
            <person name="Kapitonov V.V."/>
            <person name="Kroger N."/>
            <person name="Lau W.W."/>
            <person name="Lane T.W."/>
            <person name="Larimer F.W."/>
            <person name="Lippmeier J.C."/>
            <person name="Lucas S."/>
            <person name="Medina M."/>
            <person name="Montsant A."/>
            <person name="Obornik M."/>
            <person name="Parker M.S."/>
            <person name="Palenik B."/>
            <person name="Pazour G.J."/>
            <person name="Richardson P.M."/>
            <person name="Rynearson T.A."/>
            <person name="Saito M.A."/>
            <person name="Schwartz D.C."/>
            <person name="Thamatrakoln K."/>
            <person name="Valentin K."/>
            <person name="Vardi A."/>
            <person name="Wilkerson F.P."/>
            <person name="Rokhsar D.S."/>
        </authorList>
    </citation>
    <scope>NUCLEOTIDE SEQUENCE [LARGE SCALE GENOMIC DNA]</scope>
    <source>
        <strain evidence="9 10">CCMP1335</strain>
    </source>
</reference>
<keyword evidence="7" id="KW-0704">Schiff base</keyword>
<dbReference type="InterPro" id="IPR017716">
    <property type="entry name" value="S-AdoMet_deCOase_pro-enz"/>
</dbReference>
<dbReference type="Proteomes" id="UP000001449">
    <property type="component" value="Chromosome 5"/>
</dbReference>
<dbReference type="GO" id="GO:0005829">
    <property type="term" value="C:cytosol"/>
    <property type="evidence" value="ECO:0000318"/>
    <property type="project" value="GO_Central"/>
</dbReference>
<evidence type="ECO:0000256" key="6">
    <source>
        <dbReference type="ARBA" id="ARBA00023239"/>
    </source>
</evidence>
<dbReference type="GeneID" id="7445173"/>
<feature type="non-terminal residue" evidence="9">
    <location>
        <position position="1"/>
    </location>
</feature>
<name>B8C3B1_THAPS</name>
<dbReference type="InterPro" id="IPR003826">
    <property type="entry name" value="AdoMetDC_fam_prok"/>
</dbReference>
<dbReference type="NCBIfam" id="TIGR03330">
    <property type="entry name" value="SAM_DCase_Bsu"/>
    <property type="match status" value="1"/>
</dbReference>
<dbReference type="AlphaFoldDB" id="B8C3B1"/>
<dbReference type="InParanoid" id="B8C3B1"/>
<keyword evidence="10" id="KW-1185">Reference proteome</keyword>
<dbReference type="PANTHER" id="PTHR33866">
    <property type="entry name" value="S-ADENOSYLMETHIONINE DECARBOXYLASE PROENZYME"/>
    <property type="match status" value="1"/>
</dbReference>
<dbReference type="KEGG" id="tps:THAPSDRAFT_34233"/>
<evidence type="ECO:0000256" key="1">
    <source>
        <dbReference type="ARBA" id="ARBA00001928"/>
    </source>
</evidence>
<evidence type="ECO:0000256" key="3">
    <source>
        <dbReference type="ARBA" id="ARBA00022813"/>
    </source>
</evidence>
<gene>
    <name evidence="9" type="ORF">THAPSDRAFT_34233</name>
</gene>
<keyword evidence="4" id="KW-0620">Polyamine biosynthesis</keyword>
<evidence type="ECO:0000256" key="2">
    <source>
        <dbReference type="ARBA" id="ARBA00022793"/>
    </source>
</evidence>
<dbReference type="PaxDb" id="35128-Thaps34233"/>
<evidence type="ECO:0000256" key="7">
    <source>
        <dbReference type="ARBA" id="ARBA00023270"/>
    </source>
</evidence>
<dbReference type="GO" id="GO:0004014">
    <property type="term" value="F:adenosylmethionine decarboxylase activity"/>
    <property type="evidence" value="ECO:0000318"/>
    <property type="project" value="GO_Central"/>
</dbReference>
<evidence type="ECO:0000313" key="9">
    <source>
        <dbReference type="EMBL" id="EED92531.1"/>
    </source>
</evidence>
<evidence type="ECO:0008006" key="11">
    <source>
        <dbReference type="Google" id="ProtNLM"/>
    </source>
</evidence>
<keyword evidence="6" id="KW-0456">Lyase</keyword>
<dbReference type="HOGENOM" id="CLU_2581171_0_0_1"/>
<organism evidence="9 10">
    <name type="scientific">Thalassiosira pseudonana</name>
    <name type="common">Marine diatom</name>
    <name type="synonym">Cyclotella nana</name>
    <dbReference type="NCBI Taxonomy" id="35128"/>
    <lineage>
        <taxon>Eukaryota</taxon>
        <taxon>Sar</taxon>
        <taxon>Stramenopiles</taxon>
        <taxon>Ochrophyta</taxon>
        <taxon>Bacillariophyta</taxon>
        <taxon>Coscinodiscophyceae</taxon>
        <taxon>Thalassiosirophycidae</taxon>
        <taxon>Thalassiosirales</taxon>
        <taxon>Thalassiosiraceae</taxon>
        <taxon>Thalassiosira</taxon>
    </lineage>
</organism>
<dbReference type="PANTHER" id="PTHR33866:SF2">
    <property type="entry name" value="S-ADENOSYLMETHIONINE DECARBOXYLASE PROENZYME"/>
    <property type="match status" value="1"/>
</dbReference>
<dbReference type="EMBL" id="CM000642">
    <property type="protein sequence ID" value="EED92531.1"/>
    <property type="molecule type" value="Genomic_DNA"/>
</dbReference>